<dbReference type="EMBL" id="VCPC01000003">
    <property type="protein sequence ID" value="TMV11291.1"/>
    <property type="molecule type" value="Genomic_DNA"/>
</dbReference>
<sequence>MTPQARGIVLALLAFALYAGHDTLVKLLGGRHAPFQIVFFTVLFAFPLSTLMLIGDREPRSLRPVHPGWMAARTVAIVISSAACFYAFSVLPLADTYAILFAMPILITLLAIPILGERVRLRRGVAIAVGLIGVGIVLQPGQAELSLGHLAALISALGSATAATIVRRIGRDERNVAMLIYPSVATFVVMGTALPFVYTPMSGLDFGLNALIALLAFAAMLLTIEAYKRAEAALIAPMQYSQMLWAVFYGWLLFDEWPGTATFAGVTLIIASGLYIVFREARGGASENTPVLRTRSRAATPSAPRISTARRMLGLGR</sequence>
<evidence type="ECO:0000259" key="2">
    <source>
        <dbReference type="Pfam" id="PF00892"/>
    </source>
</evidence>
<feature type="transmembrane region" description="Helical" evidence="1">
    <location>
        <begin position="123"/>
        <end position="141"/>
    </location>
</feature>
<dbReference type="InterPro" id="IPR037185">
    <property type="entry name" value="EmrE-like"/>
</dbReference>
<dbReference type="SUPFAM" id="SSF103481">
    <property type="entry name" value="Multidrug resistance efflux transporter EmrE"/>
    <property type="match status" value="2"/>
</dbReference>
<dbReference type="Pfam" id="PF00892">
    <property type="entry name" value="EamA"/>
    <property type="match status" value="2"/>
</dbReference>
<feature type="transmembrane region" description="Helical" evidence="1">
    <location>
        <begin position="178"/>
        <end position="198"/>
    </location>
</feature>
<feature type="transmembrane region" description="Helical" evidence="1">
    <location>
        <begin position="210"/>
        <end position="227"/>
    </location>
</feature>
<feature type="transmembrane region" description="Helical" evidence="1">
    <location>
        <begin position="147"/>
        <end position="166"/>
    </location>
</feature>
<evidence type="ECO:0000256" key="1">
    <source>
        <dbReference type="SAM" id="Phobius"/>
    </source>
</evidence>
<feature type="domain" description="EamA" evidence="2">
    <location>
        <begin position="6"/>
        <end position="138"/>
    </location>
</feature>
<feature type="transmembrane region" description="Helical" evidence="1">
    <location>
        <begin position="260"/>
        <end position="278"/>
    </location>
</feature>
<keyword evidence="1" id="KW-1133">Transmembrane helix</keyword>
<feature type="transmembrane region" description="Helical" evidence="1">
    <location>
        <begin position="74"/>
        <end position="91"/>
    </location>
</feature>
<dbReference type="Proteomes" id="UP001191082">
    <property type="component" value="Unassembled WGS sequence"/>
</dbReference>
<keyword evidence="4" id="KW-1185">Reference proteome</keyword>
<evidence type="ECO:0000313" key="3">
    <source>
        <dbReference type="EMBL" id="TMV11291.1"/>
    </source>
</evidence>
<evidence type="ECO:0000313" key="4">
    <source>
        <dbReference type="Proteomes" id="UP001191082"/>
    </source>
</evidence>
<feature type="transmembrane region" description="Helical" evidence="1">
    <location>
        <begin position="97"/>
        <end position="116"/>
    </location>
</feature>
<proteinExistence type="predicted"/>
<keyword evidence="1" id="KW-0472">Membrane</keyword>
<dbReference type="PANTHER" id="PTHR22911">
    <property type="entry name" value="ACYL-MALONYL CONDENSING ENZYME-RELATED"/>
    <property type="match status" value="1"/>
</dbReference>
<comment type="caution">
    <text evidence="3">The sequence shown here is derived from an EMBL/GenBank/DDBJ whole genome shotgun (WGS) entry which is preliminary data.</text>
</comment>
<gene>
    <name evidence="3" type="ORF">FGK64_13415</name>
</gene>
<feature type="transmembrane region" description="Helical" evidence="1">
    <location>
        <begin position="234"/>
        <end position="254"/>
    </location>
</feature>
<dbReference type="InterPro" id="IPR000620">
    <property type="entry name" value="EamA_dom"/>
</dbReference>
<feature type="transmembrane region" description="Helical" evidence="1">
    <location>
        <begin position="35"/>
        <end position="54"/>
    </location>
</feature>
<name>A0ABY2X745_9RHOB</name>
<feature type="domain" description="EamA" evidence="2">
    <location>
        <begin position="147"/>
        <end position="276"/>
    </location>
</feature>
<organism evidence="3 4">
    <name type="scientific">Arenibacterium halophilum</name>
    <dbReference type="NCBI Taxonomy" id="2583821"/>
    <lineage>
        <taxon>Bacteria</taxon>
        <taxon>Pseudomonadati</taxon>
        <taxon>Pseudomonadota</taxon>
        <taxon>Alphaproteobacteria</taxon>
        <taxon>Rhodobacterales</taxon>
        <taxon>Paracoccaceae</taxon>
        <taxon>Arenibacterium</taxon>
    </lineage>
</organism>
<dbReference type="RefSeq" id="WP_138864357.1">
    <property type="nucleotide sequence ID" value="NZ_VCPC01000003.1"/>
</dbReference>
<dbReference type="PANTHER" id="PTHR22911:SF135">
    <property type="entry name" value="BLR4310 PROTEIN"/>
    <property type="match status" value="1"/>
</dbReference>
<accession>A0ABY2X745</accession>
<reference evidence="3 4" key="1">
    <citation type="submission" date="2019-05" db="EMBL/GenBank/DDBJ databases">
        <title>Marivita sp. nov. isolated from sea sediment.</title>
        <authorList>
            <person name="Kim W."/>
        </authorList>
    </citation>
    <scope>NUCLEOTIDE SEQUENCE [LARGE SCALE GENOMIC DNA]</scope>
    <source>
        <strain evidence="3 4">CAU 1492</strain>
    </source>
</reference>
<protein>
    <submittedName>
        <fullName evidence="3">DMT family transporter</fullName>
    </submittedName>
</protein>
<keyword evidence="1" id="KW-0812">Transmembrane</keyword>